<dbReference type="NCBIfam" id="NF001030">
    <property type="entry name" value="PRK00110.1"/>
    <property type="match status" value="1"/>
</dbReference>
<evidence type="ECO:0000313" key="9">
    <source>
        <dbReference type="EMBL" id="SOY29605.1"/>
    </source>
</evidence>
<evidence type="ECO:0000259" key="7">
    <source>
        <dbReference type="Pfam" id="PF01709"/>
    </source>
</evidence>
<evidence type="ECO:0000256" key="1">
    <source>
        <dbReference type="ARBA" id="ARBA00008724"/>
    </source>
</evidence>
<dbReference type="InterPro" id="IPR017856">
    <property type="entry name" value="Integrase-like_N"/>
</dbReference>
<accession>A0A2K4ZGL9</accession>
<keyword evidence="4 6" id="KW-0238">DNA-binding</keyword>
<dbReference type="EMBL" id="OFSM01000011">
    <property type="protein sequence ID" value="SOY29605.1"/>
    <property type="molecule type" value="Genomic_DNA"/>
</dbReference>
<dbReference type="InterPro" id="IPR002876">
    <property type="entry name" value="Transcrip_reg_TACO1-like"/>
</dbReference>
<evidence type="ECO:0000256" key="6">
    <source>
        <dbReference type="HAMAP-Rule" id="MF_00693"/>
    </source>
</evidence>
<proteinExistence type="inferred from homology"/>
<dbReference type="Gene3D" id="3.30.70.980">
    <property type="match status" value="2"/>
</dbReference>
<dbReference type="PANTHER" id="PTHR12532">
    <property type="entry name" value="TRANSLATIONAL ACTIVATOR OF CYTOCHROME C OXIDASE 1"/>
    <property type="match status" value="1"/>
</dbReference>
<evidence type="ECO:0000256" key="2">
    <source>
        <dbReference type="ARBA" id="ARBA00022490"/>
    </source>
</evidence>
<dbReference type="NCBIfam" id="NF009044">
    <property type="entry name" value="PRK12378.1"/>
    <property type="match status" value="1"/>
</dbReference>
<dbReference type="HAMAP" id="MF_00693">
    <property type="entry name" value="Transcrip_reg_TACO1"/>
    <property type="match status" value="1"/>
</dbReference>
<dbReference type="InterPro" id="IPR048300">
    <property type="entry name" value="TACO1_YebC-like_2nd/3rd_dom"/>
</dbReference>
<keyword evidence="5 6" id="KW-0804">Transcription</keyword>
<dbReference type="GO" id="GO:0003677">
    <property type="term" value="F:DNA binding"/>
    <property type="evidence" value="ECO:0007669"/>
    <property type="project" value="UniProtKB-UniRule"/>
</dbReference>
<feature type="domain" description="TACO1/YebC-like N-terminal" evidence="8">
    <location>
        <begin position="5"/>
        <end position="75"/>
    </location>
</feature>
<keyword evidence="2 6" id="KW-0963">Cytoplasm</keyword>
<evidence type="ECO:0000256" key="5">
    <source>
        <dbReference type="ARBA" id="ARBA00023163"/>
    </source>
</evidence>
<dbReference type="InterPro" id="IPR029072">
    <property type="entry name" value="YebC-like"/>
</dbReference>
<comment type="subcellular location">
    <subcellularLocation>
        <location evidence="6">Cytoplasm</location>
    </subcellularLocation>
</comment>
<dbReference type="FunFam" id="3.30.70.980:FF:000002">
    <property type="entry name" value="Probable transcriptional regulatory protein YebC"/>
    <property type="match status" value="1"/>
</dbReference>
<protein>
    <recommendedName>
        <fullName evidence="6">Probable transcriptional regulatory protein AMURIS_02326</fullName>
    </recommendedName>
</protein>
<dbReference type="GO" id="GO:0006355">
    <property type="term" value="P:regulation of DNA-templated transcription"/>
    <property type="evidence" value="ECO:0007669"/>
    <property type="project" value="UniProtKB-UniRule"/>
</dbReference>
<dbReference type="RefSeq" id="WP_103239709.1">
    <property type="nucleotide sequence ID" value="NZ_JANJZD010000010.1"/>
</dbReference>
<dbReference type="InterPro" id="IPR049083">
    <property type="entry name" value="TACO1_YebC_N"/>
</dbReference>
<keyword evidence="3 6" id="KW-0805">Transcription regulation</keyword>
<name>A0A2K4ZGL9_9FIRM</name>
<sequence length="242" mass="26472">MSGHSKFANIKHKKEKNDAAKGKIFTIIGREIAVAVKEGGPDPNNNFKLATVIAKAKANNMPNDTIERGIKKAAGDVGNVNYEYITYEGYGPNGIAIIVDALTDNKNRTAANVRSAFTKGQGNIGTPGCVSFMFDKKGQIIIDREECELEADDLMMTALDAGAEDFNEEEDSYEVLTDPDNFDAVREALEGAGIPMMSAEVTMIPQNYVALTEETAVKSLQRILDLLDEDDDVQAVYHNWDE</sequence>
<dbReference type="NCBIfam" id="TIGR01033">
    <property type="entry name" value="YebC/PmpR family DNA-binding transcriptional regulator"/>
    <property type="match status" value="1"/>
</dbReference>
<dbReference type="AlphaFoldDB" id="A0A2K4ZGL9"/>
<comment type="similarity">
    <text evidence="1 6">Belongs to the TACO1 family.</text>
</comment>
<organism evidence="9 10">
    <name type="scientific">Acetatifactor muris</name>
    <dbReference type="NCBI Taxonomy" id="879566"/>
    <lineage>
        <taxon>Bacteria</taxon>
        <taxon>Bacillati</taxon>
        <taxon>Bacillota</taxon>
        <taxon>Clostridia</taxon>
        <taxon>Lachnospirales</taxon>
        <taxon>Lachnospiraceae</taxon>
        <taxon>Acetatifactor</taxon>
    </lineage>
</organism>
<gene>
    <name evidence="9" type="ORF">AMURIS_02326</name>
</gene>
<dbReference type="InterPro" id="IPR026564">
    <property type="entry name" value="Transcrip_reg_TACO1-like_dom3"/>
</dbReference>
<feature type="domain" description="TACO1/YebC-like second and third" evidence="7">
    <location>
        <begin position="82"/>
        <end position="240"/>
    </location>
</feature>
<evidence type="ECO:0000259" key="8">
    <source>
        <dbReference type="Pfam" id="PF20772"/>
    </source>
</evidence>
<keyword evidence="10" id="KW-1185">Reference proteome</keyword>
<evidence type="ECO:0000256" key="4">
    <source>
        <dbReference type="ARBA" id="ARBA00023125"/>
    </source>
</evidence>
<evidence type="ECO:0000256" key="3">
    <source>
        <dbReference type="ARBA" id="ARBA00023015"/>
    </source>
</evidence>
<dbReference type="Pfam" id="PF01709">
    <property type="entry name" value="Transcrip_reg"/>
    <property type="match status" value="1"/>
</dbReference>
<evidence type="ECO:0000313" key="10">
    <source>
        <dbReference type="Proteomes" id="UP000236311"/>
    </source>
</evidence>
<dbReference type="SUPFAM" id="SSF75625">
    <property type="entry name" value="YebC-like"/>
    <property type="match status" value="1"/>
</dbReference>
<dbReference type="OrthoDB" id="9781053at2"/>
<dbReference type="PANTHER" id="PTHR12532:SF6">
    <property type="entry name" value="TRANSCRIPTIONAL REGULATORY PROTEIN YEBC-RELATED"/>
    <property type="match status" value="1"/>
</dbReference>
<dbReference type="GO" id="GO:0005829">
    <property type="term" value="C:cytosol"/>
    <property type="evidence" value="ECO:0007669"/>
    <property type="project" value="TreeGrafter"/>
</dbReference>
<dbReference type="FunFam" id="1.10.10.200:FF:000002">
    <property type="entry name" value="Probable transcriptional regulatory protein CLM62_37755"/>
    <property type="match status" value="1"/>
</dbReference>
<dbReference type="Gene3D" id="1.10.10.200">
    <property type="match status" value="1"/>
</dbReference>
<dbReference type="Proteomes" id="UP000236311">
    <property type="component" value="Unassembled WGS sequence"/>
</dbReference>
<reference evidence="9 10" key="1">
    <citation type="submission" date="2018-01" db="EMBL/GenBank/DDBJ databases">
        <authorList>
            <person name="Gaut B.S."/>
            <person name="Morton B.R."/>
            <person name="Clegg M.T."/>
            <person name="Duvall M.R."/>
        </authorList>
    </citation>
    <scope>NUCLEOTIDE SEQUENCE [LARGE SCALE GENOMIC DNA]</scope>
    <source>
        <strain evidence="9">GP69</strain>
    </source>
</reference>
<dbReference type="Pfam" id="PF20772">
    <property type="entry name" value="TACO1_YebC_N"/>
    <property type="match status" value="1"/>
</dbReference>